<dbReference type="InterPro" id="IPR003331">
    <property type="entry name" value="UDP_GlcNAc_Epimerase_2_dom"/>
</dbReference>
<organism evidence="6 7">
    <name type="scientific">Mycolicibacterium litorale</name>
    <dbReference type="NCBI Taxonomy" id="758802"/>
    <lineage>
        <taxon>Bacteria</taxon>
        <taxon>Bacillati</taxon>
        <taxon>Actinomycetota</taxon>
        <taxon>Actinomycetes</taxon>
        <taxon>Mycobacteriales</taxon>
        <taxon>Mycobacteriaceae</taxon>
        <taxon>Mycolicibacterium</taxon>
    </lineage>
</organism>
<dbReference type="Pfam" id="PF02350">
    <property type="entry name" value="Epimerase_2"/>
    <property type="match status" value="1"/>
</dbReference>
<evidence type="ECO:0000256" key="2">
    <source>
        <dbReference type="ARBA" id="ARBA00038209"/>
    </source>
</evidence>
<name>A0AAD1MUD3_9MYCO</name>
<dbReference type="NCBIfam" id="TIGR00236">
    <property type="entry name" value="wecB"/>
    <property type="match status" value="1"/>
</dbReference>
<dbReference type="Gene3D" id="3.40.50.2000">
    <property type="entry name" value="Glycogen Phosphorylase B"/>
    <property type="match status" value="2"/>
</dbReference>
<keyword evidence="7" id="KW-1185">Reference proteome</keyword>
<reference evidence="6 7" key="1">
    <citation type="journal article" date="2019" name="Emerg. Microbes Infect.">
        <title>Comprehensive subspecies identification of 175 nontuberculous mycobacteria species based on 7547 genomic profiles.</title>
        <authorList>
            <person name="Matsumoto Y."/>
            <person name="Kinjo T."/>
            <person name="Motooka D."/>
            <person name="Nabeya D."/>
            <person name="Jung N."/>
            <person name="Uechi K."/>
            <person name="Horii T."/>
            <person name="Iida T."/>
            <person name="Fujita J."/>
            <person name="Nakamura S."/>
        </authorList>
    </citation>
    <scope>NUCLEOTIDE SEQUENCE [LARGE SCALE GENOMIC DNA]</scope>
    <source>
        <strain evidence="6 7">JCM 17423</strain>
    </source>
</reference>
<dbReference type="Proteomes" id="UP000466607">
    <property type="component" value="Chromosome"/>
</dbReference>
<dbReference type="EMBL" id="AP022586">
    <property type="protein sequence ID" value="BBY19364.1"/>
    <property type="molecule type" value="Genomic_DNA"/>
</dbReference>
<proteinExistence type="inferred from homology"/>
<comment type="similarity">
    <text evidence="2 4">Belongs to the UDP-N-acetylglucosamine 2-epimerase family.</text>
</comment>
<dbReference type="PANTHER" id="PTHR43174">
    <property type="entry name" value="UDP-N-ACETYLGLUCOSAMINE 2-EPIMERASE"/>
    <property type="match status" value="1"/>
</dbReference>
<dbReference type="CDD" id="cd03786">
    <property type="entry name" value="GTB_UDP-GlcNAc_2-Epimerase"/>
    <property type="match status" value="1"/>
</dbReference>
<gene>
    <name evidence="6" type="ORF">MLIT_49560</name>
</gene>
<accession>A0AAD1MUD3</accession>
<dbReference type="EC" id="5.1.3.14" evidence="3"/>
<dbReference type="InterPro" id="IPR029767">
    <property type="entry name" value="WecB-like"/>
</dbReference>
<evidence type="ECO:0000313" key="7">
    <source>
        <dbReference type="Proteomes" id="UP000466607"/>
    </source>
</evidence>
<dbReference type="AlphaFoldDB" id="A0AAD1MUD3"/>
<dbReference type="GO" id="GO:0008761">
    <property type="term" value="F:UDP-N-acetylglucosamine 2-epimerase activity"/>
    <property type="evidence" value="ECO:0007669"/>
    <property type="project" value="UniProtKB-EC"/>
</dbReference>
<evidence type="ECO:0000313" key="6">
    <source>
        <dbReference type="EMBL" id="BBY19364.1"/>
    </source>
</evidence>
<protein>
    <recommendedName>
        <fullName evidence="3">UDP-N-acetylglucosamine 2-epimerase (non-hydrolyzing)</fullName>
        <ecNumber evidence="3">5.1.3.14</ecNumber>
    </recommendedName>
</protein>
<dbReference type="PANTHER" id="PTHR43174:SF2">
    <property type="entry name" value="UDP-N-ACETYLGLUCOSAMINE 2-EPIMERASE"/>
    <property type="match status" value="1"/>
</dbReference>
<dbReference type="SUPFAM" id="SSF53756">
    <property type="entry name" value="UDP-Glycosyltransferase/glycogen phosphorylase"/>
    <property type="match status" value="1"/>
</dbReference>
<keyword evidence="1 4" id="KW-0413">Isomerase</keyword>
<evidence type="ECO:0000259" key="5">
    <source>
        <dbReference type="Pfam" id="PF02350"/>
    </source>
</evidence>
<evidence type="ECO:0000256" key="3">
    <source>
        <dbReference type="ARBA" id="ARBA00038858"/>
    </source>
</evidence>
<evidence type="ECO:0000256" key="4">
    <source>
        <dbReference type="RuleBase" id="RU003513"/>
    </source>
</evidence>
<evidence type="ECO:0000256" key="1">
    <source>
        <dbReference type="ARBA" id="ARBA00023235"/>
    </source>
</evidence>
<feature type="domain" description="UDP-N-acetylglucosamine 2-epimerase" evidence="5">
    <location>
        <begin position="1"/>
        <end position="263"/>
    </location>
</feature>
<sequence length="300" mass="32450">MAAFWRRIPVVHLEAGLRSHDLAAPFPEEANRRMIGQIAALHLAPTPAAAMNLRAEGIEADRIEVIGNTVVDAVLALAGRTECFAEPALAAVEQAVTYGRRLLLVTVHRRESWGEPLRTVMHAVREVLDAHPDTVAALPTHPNPSVRADVLSVLGHDNRVVVTEPLDYPDLVRLLELSTLVLSDSGGIQEEAPTFGVPVLVLRERTERREAIEAGCALLVGTDRHRIVAAANRLLTAEQLPRAHRGSRNPFGDGKSADRAAIAIARMVGLPVMPMASFEPDAGLGVDEPISHIHPVINRC</sequence>